<dbReference type="Gene3D" id="1.10.287.70">
    <property type="match status" value="1"/>
</dbReference>
<dbReference type="AlphaFoldDB" id="A0A914C157"/>
<dbReference type="GO" id="GO:0015271">
    <property type="term" value="F:outward rectifier potassium channel activity"/>
    <property type="evidence" value="ECO:0007669"/>
    <property type="project" value="TreeGrafter"/>
</dbReference>
<evidence type="ECO:0000256" key="2">
    <source>
        <dbReference type="ARBA" id="ARBA00022448"/>
    </source>
</evidence>
<evidence type="ECO:0000313" key="12">
    <source>
        <dbReference type="Proteomes" id="UP000887540"/>
    </source>
</evidence>
<feature type="domain" description="Potassium channel" evidence="11">
    <location>
        <begin position="24"/>
        <end position="76"/>
    </location>
</feature>
<protein>
    <submittedName>
        <fullName evidence="13">Potassium channel domain-containing protein</fullName>
    </submittedName>
</protein>
<comment type="subcellular location">
    <subcellularLocation>
        <location evidence="1">Membrane</location>
        <topology evidence="1">Multi-pass membrane protein</topology>
    </subcellularLocation>
</comment>
<proteinExistence type="inferred from homology"/>
<feature type="transmembrane region" description="Helical" evidence="10">
    <location>
        <begin position="25"/>
        <end position="43"/>
    </location>
</feature>
<dbReference type="GO" id="GO:0005886">
    <property type="term" value="C:plasma membrane"/>
    <property type="evidence" value="ECO:0007669"/>
    <property type="project" value="TreeGrafter"/>
</dbReference>
<feature type="region of interest" description="Disordered" evidence="9">
    <location>
        <begin position="316"/>
        <end position="377"/>
    </location>
</feature>
<feature type="domain" description="Potassium channel" evidence="11">
    <location>
        <begin position="144"/>
        <end position="217"/>
    </location>
</feature>
<feature type="transmembrane region" description="Helical" evidence="10">
    <location>
        <begin position="137"/>
        <end position="157"/>
    </location>
</feature>
<feature type="transmembrane region" description="Helical" evidence="10">
    <location>
        <begin position="163"/>
        <end position="182"/>
    </location>
</feature>
<reference evidence="13" key="1">
    <citation type="submission" date="2022-11" db="UniProtKB">
        <authorList>
            <consortium name="WormBaseParasite"/>
        </authorList>
    </citation>
    <scope>IDENTIFICATION</scope>
</reference>
<dbReference type="Pfam" id="PF07885">
    <property type="entry name" value="Ion_trans_2"/>
    <property type="match status" value="2"/>
</dbReference>
<evidence type="ECO:0000256" key="10">
    <source>
        <dbReference type="SAM" id="Phobius"/>
    </source>
</evidence>
<dbReference type="PRINTS" id="PR01333">
    <property type="entry name" value="2POREKCHANEL"/>
</dbReference>
<comment type="similarity">
    <text evidence="8">Belongs to the two pore domain potassium channel (TC 1.A.1.8) family.</text>
</comment>
<evidence type="ECO:0000256" key="9">
    <source>
        <dbReference type="SAM" id="MobiDB-lite"/>
    </source>
</evidence>
<evidence type="ECO:0000313" key="13">
    <source>
        <dbReference type="WBParaSite" id="ACRNAN_Path_1484.g5801.t1"/>
    </source>
</evidence>
<evidence type="ECO:0000256" key="3">
    <source>
        <dbReference type="ARBA" id="ARBA00022692"/>
    </source>
</evidence>
<dbReference type="PANTHER" id="PTHR11003">
    <property type="entry name" value="POTASSIUM CHANNEL, SUBFAMILY K"/>
    <property type="match status" value="1"/>
</dbReference>
<evidence type="ECO:0000256" key="4">
    <source>
        <dbReference type="ARBA" id="ARBA00022989"/>
    </source>
</evidence>
<feature type="transmembrane region" description="Helical" evidence="10">
    <location>
        <begin position="194"/>
        <end position="212"/>
    </location>
</feature>
<organism evidence="12 13">
    <name type="scientific">Acrobeloides nanus</name>
    <dbReference type="NCBI Taxonomy" id="290746"/>
    <lineage>
        <taxon>Eukaryota</taxon>
        <taxon>Metazoa</taxon>
        <taxon>Ecdysozoa</taxon>
        <taxon>Nematoda</taxon>
        <taxon>Chromadorea</taxon>
        <taxon>Rhabditida</taxon>
        <taxon>Tylenchina</taxon>
        <taxon>Cephalobomorpha</taxon>
        <taxon>Cephaloboidea</taxon>
        <taxon>Cephalobidae</taxon>
        <taxon>Acrobeloides</taxon>
    </lineage>
</organism>
<keyword evidence="2 8" id="KW-0813">Transport</keyword>
<evidence type="ECO:0000259" key="11">
    <source>
        <dbReference type="Pfam" id="PF07885"/>
    </source>
</evidence>
<dbReference type="SUPFAM" id="SSF81324">
    <property type="entry name" value="Voltage-gated potassium channels"/>
    <property type="match status" value="2"/>
</dbReference>
<keyword evidence="6 10" id="KW-0472">Membrane</keyword>
<accession>A0A914C157</accession>
<keyword evidence="5 8" id="KW-0406">Ion transport</keyword>
<dbReference type="GO" id="GO:0030322">
    <property type="term" value="P:stabilization of membrane potential"/>
    <property type="evidence" value="ECO:0007669"/>
    <property type="project" value="TreeGrafter"/>
</dbReference>
<dbReference type="WBParaSite" id="ACRNAN_Path_1484.g5801.t1">
    <property type="protein sequence ID" value="ACRNAN_Path_1484.g5801.t1"/>
    <property type="gene ID" value="ACRNAN_Path_1484.g5801"/>
</dbReference>
<dbReference type="PANTHER" id="PTHR11003:SF324">
    <property type="entry name" value="POTASSIUM CHANNEL DOMAIN-CONTAINING PROTEIN"/>
    <property type="match status" value="1"/>
</dbReference>
<name>A0A914C157_9BILA</name>
<dbReference type="Proteomes" id="UP000887540">
    <property type="component" value="Unplaced"/>
</dbReference>
<feature type="compositionally biased region" description="Basic and acidic residues" evidence="9">
    <location>
        <begin position="366"/>
        <end position="377"/>
    </location>
</feature>
<dbReference type="InterPro" id="IPR013099">
    <property type="entry name" value="K_chnl_dom"/>
</dbReference>
<evidence type="ECO:0000256" key="5">
    <source>
        <dbReference type="ARBA" id="ARBA00023065"/>
    </source>
</evidence>
<dbReference type="GO" id="GO:0022841">
    <property type="term" value="F:potassium ion leak channel activity"/>
    <property type="evidence" value="ECO:0007669"/>
    <property type="project" value="TreeGrafter"/>
</dbReference>
<evidence type="ECO:0000256" key="1">
    <source>
        <dbReference type="ARBA" id="ARBA00004141"/>
    </source>
</evidence>
<keyword evidence="3 8" id="KW-0812">Transmembrane</keyword>
<keyword evidence="7 8" id="KW-0407">Ion channel</keyword>
<sequence>MLEKYDEIMGFQYKNLEKIEDHLKWTIWGGLYYSGTIYTTIGYGDITAKTFPGRLFTIFYAIFGIPLVITVLNNWGGGLFRLMNFIWKFHLVRWIKKTHYYLKKHKKQALLNKKVYDEIHSDTNSDISMEDIDASMVPLRLAIIVLVFWVLMSASVFCLFEKWDFFTSMYFFFISLTTIGFGDVTPEHKVACMNFLLILIGLSVVSMSINIIQQHIQEIFTQIVQSIDSDFKKNIIDGGKRKNSQTTITIANGNGKGDENMQIEEARRKSIDEKNAIKKYARDMSQTEKLLLRFMPEHQKKMLNERFDERLKMRNRATQTEHRQSSSFVQTDPIKKNDIRPLAELLQASEEEEDAHSRKSSGHSSFRREHYIYKVGD</sequence>
<dbReference type="InterPro" id="IPR003280">
    <property type="entry name" value="2pore_dom_K_chnl"/>
</dbReference>
<keyword evidence="12" id="KW-1185">Reference proteome</keyword>
<evidence type="ECO:0000256" key="8">
    <source>
        <dbReference type="RuleBase" id="RU003857"/>
    </source>
</evidence>
<keyword evidence="4 10" id="KW-1133">Transmembrane helix</keyword>
<feature type="transmembrane region" description="Helical" evidence="10">
    <location>
        <begin position="55"/>
        <end position="72"/>
    </location>
</feature>
<evidence type="ECO:0000256" key="7">
    <source>
        <dbReference type="ARBA" id="ARBA00023303"/>
    </source>
</evidence>
<evidence type="ECO:0000256" key="6">
    <source>
        <dbReference type="ARBA" id="ARBA00023136"/>
    </source>
</evidence>